<reference evidence="3 4" key="1">
    <citation type="submission" date="2021-01" db="EMBL/GenBank/DDBJ databases">
        <title>Chryseolinea sp. Jin1 Genome sequencing and assembly.</title>
        <authorList>
            <person name="Kim I."/>
        </authorList>
    </citation>
    <scope>NUCLEOTIDE SEQUENCE [LARGE SCALE GENOMIC DNA]</scope>
    <source>
        <strain evidence="3 4">Jin1</strain>
    </source>
</reference>
<proteinExistence type="predicted"/>
<dbReference type="PANTHER" id="PTHR22674:SF6">
    <property type="entry name" value="NTPASE KAP FAMILY P-LOOP DOMAIN-CONTAINING PROTEIN 1"/>
    <property type="match status" value="1"/>
</dbReference>
<keyword evidence="4" id="KW-1185">Reference proteome</keyword>
<evidence type="ECO:0000256" key="1">
    <source>
        <dbReference type="SAM" id="Phobius"/>
    </source>
</evidence>
<comment type="caution">
    <text evidence="3">The sequence shown here is derived from an EMBL/GenBank/DDBJ whole genome shotgun (WGS) entry which is preliminary data.</text>
</comment>
<dbReference type="Proteomes" id="UP000613030">
    <property type="component" value="Unassembled WGS sequence"/>
</dbReference>
<keyword evidence="1" id="KW-0812">Transmembrane</keyword>
<feature type="domain" description="KAP NTPase" evidence="2">
    <location>
        <begin position="178"/>
        <end position="432"/>
    </location>
</feature>
<accession>A0ABS1L4J7</accession>
<evidence type="ECO:0000313" key="3">
    <source>
        <dbReference type="EMBL" id="MBL0745491.1"/>
    </source>
</evidence>
<dbReference type="SUPFAM" id="SSF52540">
    <property type="entry name" value="P-loop containing nucleoside triphosphate hydrolases"/>
    <property type="match status" value="1"/>
</dbReference>
<dbReference type="Pfam" id="PF07693">
    <property type="entry name" value="KAP_NTPase"/>
    <property type="match status" value="1"/>
</dbReference>
<feature type="transmembrane region" description="Helical" evidence="1">
    <location>
        <begin position="278"/>
        <end position="295"/>
    </location>
</feature>
<dbReference type="EMBL" id="JAERRB010000017">
    <property type="protein sequence ID" value="MBL0745491.1"/>
    <property type="molecule type" value="Genomic_DNA"/>
</dbReference>
<keyword evidence="1" id="KW-1133">Transmembrane helix</keyword>
<dbReference type="PANTHER" id="PTHR22674">
    <property type="entry name" value="NTPASE, KAP FAMILY P-LOOP DOMAIN-CONTAINING 1"/>
    <property type="match status" value="1"/>
</dbReference>
<dbReference type="Gene3D" id="3.40.50.300">
    <property type="entry name" value="P-loop containing nucleotide triphosphate hydrolases"/>
    <property type="match status" value="1"/>
</dbReference>
<evidence type="ECO:0000313" key="4">
    <source>
        <dbReference type="Proteomes" id="UP000613030"/>
    </source>
</evidence>
<evidence type="ECO:0000259" key="2">
    <source>
        <dbReference type="Pfam" id="PF07693"/>
    </source>
</evidence>
<name>A0ABS1L4J7_9BACT</name>
<dbReference type="RefSeq" id="WP_202015950.1">
    <property type="nucleotide sequence ID" value="NZ_JAERRB010000017.1"/>
</dbReference>
<dbReference type="InterPro" id="IPR027417">
    <property type="entry name" value="P-loop_NTPase"/>
</dbReference>
<sequence length="651" mass="75461">MASKSSVVQSLFDKGKQSVLKDEYVYIIFEQNERIEDVVQILVSNKFSVSIEGVPGESMFVVYEFDDGKAGYALSPDETEKWFKKLDKKGVVYFLAGYRNVNNEYDVFVDWPAARIPVAAYTSVFDKSKIDVVQEGTSLGGKVENLFLLEESTNFKFRNDTIKPALNVKIQSAIFFKLIESMFTSESGLLLGIFGRWGRGKTFFWNHLVADLLNDPNRKYEHLEFHAWKYQDTPASWAYLYEIFVTTFYRRSRRILGFEFVFVNRIVLNFARLGMSKFLFGLCQIAFGIVWYFVLSFATKLDGFVKIVSYVGISTLLSSLFFYYRYSGLAIDLFRSYFAESTFTSVLGMQAEIQKELIILLRTWIPDKHVGLRRIVLFVDDVDRCGEDRIIQIIDSLKIMMDDRNISSRVIVIAAIDEAVLKRAINAKYFKMIDKDLNLGPEAKIAELERLCREYMDKLFINGFKLGVLSSEDKLEVLKNLTEDQTFFREENISISNVVDVVSENKEREKRRIPNLESYTSLLPDKNFEIMDYELSFLREAVEKYKKATPRSIRIFYYRYLLAKAFKDAFIKRNSAIFFEWNYFQNEKAILPYLIVEYSGNKSHQDLLDMIDSIAASKEGVVEISSLNRSFSLSKELCLLLLKIVEVVAPY</sequence>
<gene>
    <name evidence="3" type="ORF">JI741_29940</name>
</gene>
<dbReference type="InterPro" id="IPR011646">
    <property type="entry name" value="KAP_P-loop"/>
</dbReference>
<organism evidence="3 4">
    <name type="scientific">Chryseolinea lacunae</name>
    <dbReference type="NCBI Taxonomy" id="2801331"/>
    <lineage>
        <taxon>Bacteria</taxon>
        <taxon>Pseudomonadati</taxon>
        <taxon>Bacteroidota</taxon>
        <taxon>Cytophagia</taxon>
        <taxon>Cytophagales</taxon>
        <taxon>Fulvivirgaceae</taxon>
        <taxon>Chryseolinea</taxon>
    </lineage>
</organism>
<protein>
    <recommendedName>
        <fullName evidence="2">KAP NTPase domain-containing protein</fullName>
    </recommendedName>
</protein>
<feature type="transmembrane region" description="Helical" evidence="1">
    <location>
        <begin position="307"/>
        <end position="326"/>
    </location>
</feature>
<keyword evidence="1" id="KW-0472">Membrane</keyword>
<dbReference type="InterPro" id="IPR052754">
    <property type="entry name" value="NTPase_KAP_P-loop"/>
</dbReference>